<comment type="caution">
    <text evidence="3">The sequence shown here is derived from an EMBL/GenBank/DDBJ whole genome shotgun (WGS) entry which is preliminary data.</text>
</comment>
<accession>A0A072P1M5</accession>
<evidence type="ECO:0000313" key="4">
    <source>
        <dbReference type="Proteomes" id="UP000027920"/>
    </source>
</evidence>
<protein>
    <recommendedName>
        <fullName evidence="5">Transcription factor domain-containing protein</fullName>
    </recommendedName>
</protein>
<dbReference type="PANTHER" id="PTHR31668">
    <property type="entry name" value="GLUCOSE TRANSPORT TRANSCRIPTION REGULATOR RGT1-RELATED-RELATED"/>
    <property type="match status" value="1"/>
</dbReference>
<evidence type="ECO:0000256" key="1">
    <source>
        <dbReference type="ARBA" id="ARBA00023242"/>
    </source>
</evidence>
<dbReference type="STRING" id="1182545.A0A072P1M5"/>
<keyword evidence="4" id="KW-1185">Reference proteome</keyword>
<name>A0A072P1M5_9EURO</name>
<dbReference type="HOGENOM" id="CLU_018104_0_0_1"/>
<keyword evidence="1" id="KW-0539">Nucleus</keyword>
<gene>
    <name evidence="3" type="ORF">A1O9_09814</name>
</gene>
<proteinExistence type="predicted"/>
<evidence type="ECO:0008006" key="5">
    <source>
        <dbReference type="Google" id="ProtNLM"/>
    </source>
</evidence>
<dbReference type="CDD" id="cd12148">
    <property type="entry name" value="fungal_TF_MHR"/>
    <property type="match status" value="1"/>
</dbReference>
<feature type="compositionally biased region" description="Low complexity" evidence="2">
    <location>
        <begin position="44"/>
        <end position="57"/>
    </location>
</feature>
<dbReference type="RefSeq" id="XP_013256609.1">
    <property type="nucleotide sequence ID" value="XM_013401155.1"/>
</dbReference>
<dbReference type="EMBL" id="AMGV01000011">
    <property type="protein sequence ID" value="KEF54019.1"/>
    <property type="molecule type" value="Genomic_DNA"/>
</dbReference>
<evidence type="ECO:0000256" key="2">
    <source>
        <dbReference type="SAM" id="MobiDB-lite"/>
    </source>
</evidence>
<dbReference type="PANTHER" id="PTHR31668:SF30">
    <property type="entry name" value="ZN(II)2CYS6 TRANSCRIPTION FACTOR (EUROFUNG)"/>
    <property type="match status" value="1"/>
</dbReference>
<evidence type="ECO:0000313" key="3">
    <source>
        <dbReference type="EMBL" id="KEF54019.1"/>
    </source>
</evidence>
<feature type="region of interest" description="Disordered" evidence="2">
    <location>
        <begin position="25"/>
        <end position="60"/>
    </location>
</feature>
<dbReference type="AlphaFoldDB" id="A0A072P1M5"/>
<dbReference type="GeneID" id="25284722"/>
<sequence length="586" mass="67387">MHKNKPNDESRKPAGCSQCRAIRMECTFDRPQQRRPRRSKTLPSSITDSSRISESETGSGYSAETTVLANCSDIQGLRKALNLDTSISTAEPTPTPTPTPTYTSGATLMEETPKDGSREAFQLMIKDYLDLLYPLMPIVHRPTFRFDVARERDERDPVFYSLLLSISAIVVSQLPRRFLDYKAAQWFFEFSTPKQLVMHLEKRIHGLRTHDYFETPAVEKSAISFFLACSYSSLNVKGRMSMYWAEMWVILRSLGANDAQNYTGLDFVEAQLRKKAFWLYVYYAVHERVDGSQGPSLLWKPIPDQMLLDSEQLETLLPLDLDDEYITPNTLYQQPSSEVPLASGFTGLIHIFLCLIDLPEEAVGRPRTDSSTTAGAQPLDRYTNRPDYRVLTRMFDRVRFVLDDIAPQMALWHGDRPAGEVDPSASAQNSDTRLDQLESLRANIQVTRLWVRSLIFERLLAMYHTFSTPTEREAQAHERAHWAEREDICEQLLAVLYNIKQKNLEPNGITLTYKIRQVAATLLDCPFEEHTSISRRARLYIERFVELLTLLDKYSFQDTQLVVWSDFERQERRPVRDFMRLGASGS</sequence>
<dbReference type="Proteomes" id="UP000027920">
    <property type="component" value="Unassembled WGS sequence"/>
</dbReference>
<organism evidence="3 4">
    <name type="scientific">Exophiala aquamarina CBS 119918</name>
    <dbReference type="NCBI Taxonomy" id="1182545"/>
    <lineage>
        <taxon>Eukaryota</taxon>
        <taxon>Fungi</taxon>
        <taxon>Dikarya</taxon>
        <taxon>Ascomycota</taxon>
        <taxon>Pezizomycotina</taxon>
        <taxon>Eurotiomycetes</taxon>
        <taxon>Chaetothyriomycetidae</taxon>
        <taxon>Chaetothyriales</taxon>
        <taxon>Herpotrichiellaceae</taxon>
        <taxon>Exophiala</taxon>
    </lineage>
</organism>
<dbReference type="InterPro" id="IPR050797">
    <property type="entry name" value="Carb_Metab_Trans_Reg"/>
</dbReference>
<dbReference type="OrthoDB" id="39175at2759"/>
<dbReference type="VEuPathDB" id="FungiDB:A1O9_09814"/>
<reference evidence="3 4" key="1">
    <citation type="submission" date="2013-03" db="EMBL/GenBank/DDBJ databases">
        <title>The Genome Sequence of Exophiala aquamarina CBS 119918.</title>
        <authorList>
            <consortium name="The Broad Institute Genomics Platform"/>
            <person name="Cuomo C."/>
            <person name="de Hoog S."/>
            <person name="Gorbushina A."/>
            <person name="Walker B."/>
            <person name="Young S.K."/>
            <person name="Zeng Q."/>
            <person name="Gargeya S."/>
            <person name="Fitzgerald M."/>
            <person name="Haas B."/>
            <person name="Abouelleil A."/>
            <person name="Allen A.W."/>
            <person name="Alvarado L."/>
            <person name="Arachchi H.M."/>
            <person name="Berlin A.M."/>
            <person name="Chapman S.B."/>
            <person name="Gainer-Dewar J."/>
            <person name="Goldberg J."/>
            <person name="Griggs A."/>
            <person name="Gujja S."/>
            <person name="Hansen M."/>
            <person name="Howarth C."/>
            <person name="Imamovic A."/>
            <person name="Ireland A."/>
            <person name="Larimer J."/>
            <person name="McCowan C."/>
            <person name="Murphy C."/>
            <person name="Pearson M."/>
            <person name="Poon T.W."/>
            <person name="Priest M."/>
            <person name="Roberts A."/>
            <person name="Saif S."/>
            <person name="Shea T."/>
            <person name="Sisk P."/>
            <person name="Sykes S."/>
            <person name="Wortman J."/>
            <person name="Nusbaum C."/>
            <person name="Birren B."/>
        </authorList>
    </citation>
    <scope>NUCLEOTIDE SEQUENCE [LARGE SCALE GENOMIC DNA]</scope>
    <source>
        <strain evidence="3 4">CBS 119918</strain>
    </source>
</reference>